<comment type="caution">
    <text evidence="4">Lacks conserved residue(s) required for the propagation of feature annotation.</text>
</comment>
<gene>
    <name evidence="6" type="primary">PEX16</name>
    <name evidence="6" type="synonym">LOC115203628</name>
</gene>
<proteinExistence type="inferred from homology"/>
<evidence type="ECO:0000256" key="5">
    <source>
        <dbReference type="SAM" id="MobiDB-lite"/>
    </source>
</evidence>
<comment type="subcellular location">
    <subcellularLocation>
        <location evidence="4">Peroxisome membrane</location>
    </subcellularLocation>
</comment>
<evidence type="ECO:0000256" key="2">
    <source>
        <dbReference type="ARBA" id="ARBA00018577"/>
    </source>
</evidence>
<organism evidence="6 7">
    <name type="scientific">Salmo trutta</name>
    <name type="common">Brown trout</name>
    <dbReference type="NCBI Taxonomy" id="8032"/>
    <lineage>
        <taxon>Eukaryota</taxon>
        <taxon>Metazoa</taxon>
        <taxon>Chordata</taxon>
        <taxon>Craniata</taxon>
        <taxon>Vertebrata</taxon>
        <taxon>Euteleostomi</taxon>
        <taxon>Actinopterygii</taxon>
        <taxon>Neopterygii</taxon>
        <taxon>Teleostei</taxon>
        <taxon>Protacanthopterygii</taxon>
        <taxon>Salmoniformes</taxon>
        <taxon>Salmonidae</taxon>
        <taxon>Salmoninae</taxon>
        <taxon>Salmo</taxon>
    </lineage>
</organism>
<keyword evidence="4" id="KW-0576">Peroxisome</keyword>
<dbReference type="OMA" id="NDYRPFW"/>
<keyword evidence="4" id="KW-0812">Transmembrane</keyword>
<comment type="similarity">
    <text evidence="1 4">Belongs to the peroxin-16 family.</text>
</comment>
<keyword evidence="4" id="KW-0472">Membrane</keyword>
<reference evidence="6" key="1">
    <citation type="submission" date="2025-08" db="UniProtKB">
        <authorList>
            <consortium name="Ensembl"/>
        </authorList>
    </citation>
    <scope>IDENTIFICATION</scope>
</reference>
<name>A0A673X255_SALTR</name>
<dbReference type="Proteomes" id="UP000472277">
    <property type="component" value="Chromosome 12"/>
</dbReference>
<dbReference type="InParanoid" id="A0A673X255"/>
<reference evidence="6" key="2">
    <citation type="submission" date="2025-09" db="UniProtKB">
        <authorList>
            <consortium name="Ensembl"/>
        </authorList>
    </citation>
    <scope>IDENTIFICATION</scope>
</reference>
<dbReference type="FunCoup" id="A0A673X255">
    <property type="interactions" value="1733"/>
</dbReference>
<dbReference type="GeneTree" id="ENSGT00390000017790"/>
<dbReference type="AlphaFoldDB" id="A0A673X255"/>
<protein>
    <recommendedName>
        <fullName evidence="2 4">Peroxisomal membrane protein PEX16</fullName>
    </recommendedName>
</protein>
<dbReference type="GO" id="GO:0005778">
    <property type="term" value="C:peroxisomal membrane"/>
    <property type="evidence" value="ECO:0007669"/>
    <property type="project" value="UniProtKB-SubCell"/>
</dbReference>
<evidence type="ECO:0000313" key="7">
    <source>
        <dbReference type="Proteomes" id="UP000472277"/>
    </source>
</evidence>
<feature type="transmembrane region" description="Helical" evidence="4">
    <location>
        <begin position="372"/>
        <end position="393"/>
    </location>
</feature>
<keyword evidence="3 4" id="KW-0962">Peroxisome biogenesis</keyword>
<evidence type="ECO:0000256" key="3">
    <source>
        <dbReference type="ARBA" id="ARBA00022593"/>
    </source>
</evidence>
<dbReference type="PANTHER" id="PTHR13299">
    <property type="entry name" value="PEROXISOMAL MEMBRANE PROTEIN PEX16"/>
    <property type="match status" value="1"/>
</dbReference>
<dbReference type="Ensembl" id="ENSSTUT00000016377.1">
    <property type="protein sequence ID" value="ENSSTUP00000015518.1"/>
    <property type="gene ID" value="ENSSTUG00000007120.1"/>
</dbReference>
<feature type="region of interest" description="Disordered" evidence="5">
    <location>
        <begin position="146"/>
        <end position="178"/>
    </location>
</feature>
<keyword evidence="4" id="KW-1133">Transmembrane helix</keyword>
<evidence type="ECO:0000256" key="4">
    <source>
        <dbReference type="RuleBase" id="RU365003"/>
    </source>
</evidence>
<keyword evidence="7" id="KW-1185">Reference proteome</keyword>
<sequence length="406" mass="46092">MSKLYTEKLTRLYERYREYVTKNPAATGQLESTVRTLSYLISGRFTDSHEISELVYSASNLLVLLNDGILRKGLCRTLPMSLSQQRLLTWLSVVEYLEVFLEMGATKLWGEGGRWLVIVLIQITKAVLRFLLLFWYRSGMQTSPPITPLDREAQLGNDEDHDDHQDDSSFVGQRSGRVMRPLGNGKTTHVPVQCLHSGLCQYYLSGMDYLSLTPLSLSAPSLQARLWAAPSREKRCAVEEDLTSSSTALGVQETIAESMYIGRPLVHLLCLGMCGRGSWKPWLVSGAMEMTSFGLMSDTKSLNRRERKEVRRRAFLLLYYLLRSPFYNRFSETKILFLLRFLADNVPGVGLVARKCLLFIETKYLKMAWDAFVLLFTFLVVHCLLTCTVASKFCQSASCQLMCSLS</sequence>
<evidence type="ECO:0000313" key="6">
    <source>
        <dbReference type="Ensembl" id="ENSSTUP00000015518.1"/>
    </source>
</evidence>
<accession>A0A673X255</accession>
<dbReference type="InterPro" id="IPR013919">
    <property type="entry name" value="Pex16"/>
</dbReference>
<dbReference type="PANTHER" id="PTHR13299:SF0">
    <property type="entry name" value="PEROXISOMAL MEMBRANE PROTEIN PEX16"/>
    <property type="match status" value="1"/>
</dbReference>
<evidence type="ECO:0000256" key="1">
    <source>
        <dbReference type="ARBA" id="ARBA00009505"/>
    </source>
</evidence>
<dbReference type="GO" id="GO:0007031">
    <property type="term" value="P:peroxisome organization"/>
    <property type="evidence" value="ECO:0007669"/>
    <property type="project" value="UniProtKB-KW"/>
</dbReference>
<dbReference type="Pfam" id="PF08610">
    <property type="entry name" value="Pex16"/>
    <property type="match status" value="1"/>
</dbReference>